<keyword evidence="2" id="KW-1133">Transmembrane helix</keyword>
<feature type="compositionally biased region" description="Basic and acidic residues" evidence="1">
    <location>
        <begin position="476"/>
        <end position="511"/>
    </location>
</feature>
<evidence type="ECO:0000256" key="2">
    <source>
        <dbReference type="SAM" id="Phobius"/>
    </source>
</evidence>
<dbReference type="SUPFAM" id="SSF55073">
    <property type="entry name" value="Nucleotide cyclase"/>
    <property type="match status" value="1"/>
</dbReference>
<dbReference type="EMBL" id="VFQX01000012">
    <property type="protein sequence ID" value="KAF0982174.1"/>
    <property type="molecule type" value="Genomic_DNA"/>
</dbReference>
<dbReference type="GeneID" id="68119250"/>
<dbReference type="CDD" id="cd07302">
    <property type="entry name" value="CHD"/>
    <property type="match status" value="1"/>
</dbReference>
<organism evidence="4 5">
    <name type="scientific">Naegleria fowleri</name>
    <name type="common">Brain eating amoeba</name>
    <dbReference type="NCBI Taxonomy" id="5763"/>
    <lineage>
        <taxon>Eukaryota</taxon>
        <taxon>Discoba</taxon>
        <taxon>Heterolobosea</taxon>
        <taxon>Tetramitia</taxon>
        <taxon>Eutetramitia</taxon>
        <taxon>Vahlkampfiidae</taxon>
        <taxon>Naegleria</taxon>
    </lineage>
</organism>
<dbReference type="SMART" id="SM00044">
    <property type="entry name" value="CYCc"/>
    <property type="match status" value="1"/>
</dbReference>
<feature type="compositionally biased region" description="Low complexity" evidence="1">
    <location>
        <begin position="650"/>
        <end position="678"/>
    </location>
</feature>
<feature type="region of interest" description="Disordered" evidence="1">
    <location>
        <begin position="339"/>
        <end position="371"/>
    </location>
</feature>
<dbReference type="VEuPathDB" id="AmoebaDB:NfTy_023490"/>
<dbReference type="Pfam" id="PF00211">
    <property type="entry name" value="Guanylate_cyc"/>
    <property type="match status" value="1"/>
</dbReference>
<gene>
    <name evidence="4" type="ORF">FDP41_012035</name>
</gene>
<evidence type="ECO:0000313" key="5">
    <source>
        <dbReference type="Proteomes" id="UP000444721"/>
    </source>
</evidence>
<feature type="compositionally biased region" description="Low complexity" evidence="1">
    <location>
        <begin position="700"/>
        <end position="711"/>
    </location>
</feature>
<feature type="compositionally biased region" description="Low complexity" evidence="1">
    <location>
        <begin position="557"/>
        <end position="586"/>
    </location>
</feature>
<dbReference type="PANTHER" id="PTHR43081">
    <property type="entry name" value="ADENYLATE CYCLASE, TERMINAL-DIFFERENTIATION SPECIFIC-RELATED"/>
    <property type="match status" value="1"/>
</dbReference>
<feature type="compositionally biased region" description="Low complexity" evidence="1">
    <location>
        <begin position="192"/>
        <end position="210"/>
    </location>
</feature>
<comment type="caution">
    <text evidence="4">The sequence shown here is derived from an EMBL/GenBank/DDBJ whole genome shotgun (WGS) entry which is preliminary data.</text>
</comment>
<dbReference type="GO" id="GO:0035556">
    <property type="term" value="P:intracellular signal transduction"/>
    <property type="evidence" value="ECO:0007669"/>
    <property type="project" value="InterPro"/>
</dbReference>
<evidence type="ECO:0000313" key="4">
    <source>
        <dbReference type="EMBL" id="KAF0982174.1"/>
    </source>
</evidence>
<dbReference type="InterPro" id="IPR029787">
    <property type="entry name" value="Nucleotide_cyclase"/>
</dbReference>
<dbReference type="VEuPathDB" id="AmoebaDB:FDP41_012035"/>
<dbReference type="Gene3D" id="3.30.70.1230">
    <property type="entry name" value="Nucleotide cyclase"/>
    <property type="match status" value="1"/>
</dbReference>
<dbReference type="PANTHER" id="PTHR43081:SF1">
    <property type="entry name" value="ADENYLATE CYCLASE, TERMINAL-DIFFERENTIATION SPECIFIC"/>
    <property type="match status" value="1"/>
</dbReference>
<dbReference type="Proteomes" id="UP000444721">
    <property type="component" value="Unassembled WGS sequence"/>
</dbReference>
<feature type="region of interest" description="Disordered" evidence="1">
    <location>
        <begin position="649"/>
        <end position="734"/>
    </location>
</feature>
<dbReference type="PROSITE" id="PS50125">
    <property type="entry name" value="GUANYLATE_CYCLASE_2"/>
    <property type="match status" value="1"/>
</dbReference>
<dbReference type="GO" id="GO:0009190">
    <property type="term" value="P:cyclic nucleotide biosynthetic process"/>
    <property type="evidence" value="ECO:0007669"/>
    <property type="project" value="InterPro"/>
</dbReference>
<evidence type="ECO:0000259" key="3">
    <source>
        <dbReference type="PROSITE" id="PS50125"/>
    </source>
</evidence>
<reference evidence="4 5" key="1">
    <citation type="journal article" date="2019" name="Sci. Rep.">
        <title>Nanopore sequencing improves the draft genome of the human pathogenic amoeba Naegleria fowleri.</title>
        <authorList>
            <person name="Liechti N."/>
            <person name="Schurch N."/>
            <person name="Bruggmann R."/>
            <person name="Wittwer M."/>
        </authorList>
    </citation>
    <scope>NUCLEOTIDE SEQUENCE [LARGE SCALE GENOMIC DNA]</scope>
    <source>
        <strain evidence="4 5">ATCC 30894</strain>
    </source>
</reference>
<feature type="compositionally biased region" description="Polar residues" evidence="1">
    <location>
        <begin position="512"/>
        <end position="530"/>
    </location>
</feature>
<feature type="compositionally biased region" description="Low complexity" evidence="1">
    <location>
        <begin position="339"/>
        <end position="370"/>
    </location>
</feature>
<dbReference type="InterPro" id="IPR001054">
    <property type="entry name" value="A/G_cyclase"/>
</dbReference>
<feature type="transmembrane region" description="Helical" evidence="2">
    <location>
        <begin position="1129"/>
        <end position="1153"/>
    </location>
</feature>
<feature type="transmembrane region" description="Helical" evidence="2">
    <location>
        <begin position="773"/>
        <end position="795"/>
    </location>
</feature>
<feature type="region of interest" description="Disordered" evidence="1">
    <location>
        <begin position="475"/>
        <end position="530"/>
    </location>
</feature>
<dbReference type="InterPro" id="IPR050697">
    <property type="entry name" value="Adenylyl/Guanylyl_Cyclase_3/4"/>
</dbReference>
<keyword evidence="5" id="KW-1185">Reference proteome</keyword>
<feature type="region of interest" description="Disordered" evidence="1">
    <location>
        <begin position="166"/>
        <end position="235"/>
    </location>
</feature>
<feature type="domain" description="Guanylate cyclase" evidence="3">
    <location>
        <begin position="1232"/>
        <end position="1365"/>
    </location>
</feature>
<dbReference type="VEuPathDB" id="AmoebaDB:NF0080210"/>
<dbReference type="OrthoDB" id="60033at2759"/>
<name>A0A6A5C6Q5_NAEFO</name>
<dbReference type="VEuPathDB" id="AmoebaDB:NF0080200"/>
<proteinExistence type="predicted"/>
<dbReference type="RefSeq" id="XP_044566887.1">
    <property type="nucleotide sequence ID" value="XM_044702511.1"/>
</dbReference>
<accession>A0A6A5C6Q5</accession>
<sequence length="1552" mass="175047">MRNHSFTRTFETLSPFDALSSIVMSSDFHFNFLKSFSKVNGVEIVCDWFLDDTQTRLVRKTKVHVFNNQYCALLEEQLIFNDEFEFEKENSCHNTEIEMMRIVFTISILEKESKPFPGTLSISGMFLFNQEKNFKWIQNNNNFDLNDMNKIEENYFVNENPLTQVSSQKATTITSSSTSTASSDTRIHTTPSESTASNRASSHSSSSNENVTTRVMTSRVDTDSSTSQNHHDHSTVRFGTNEIITIIENDPVTSSSSQPLPPLSSHHDSLCVNTVTTTNALNSQHLPIQTNVSVTISIQLDYKVMIIGNVNSVEEKLCKQCAKLFDLWFTQVLQVENSLKSSPSSSSPHSRKSQPNSSNSSHTISTSKPSRSLHKTMMTSSFFTLRSRSVFREHNKRRSLPMRPPPMLVNQQMLQEWINDPNNNVWENPLDPNTDYLETIPHKYLQKHDLWELNQEVELHDMIFDFLHVSKVSKTHGNEEKDNKNIEPHQDVVDPARQQHDYSKKGEKEAQSLRSSKSLHHSTQQVSTCPSPSLALELVYYNNSREMNHKSGKDSHSGSTSRFGISSSSNNNNNNSSPMTKSSSRSKIYPFHLPSLHHHHPYQIQQQQAEGHPHESSLISLSDIVERSSNPSLGTHNSESNLRYTREVNNNHSFSNNSNNNNSMNLTSSTSTTLTTTQTPPPLGNPTSTTTPAHASLGKSSQSYHILQQQQQHHHSDTASGGTPSSSNTTDNMSITSSLDDLLASSTQRLSKPQKVLRAFRECCPALNSLQNVLLALFLMQTLICIGSMIVLIYASGESSLDEISAIREKNIKKSVESYMGVAFEALSTLRYGFMIQERDYNFTFPSNASQICRRVRSVFAPSKNAFLATTIFYYGNNRKNYCAVEKSVSRDYVQVRYDNAEVWIYSHNEFYDPVNVSLVSPNYNPTIRYKTGQKNIFPKFAWSPVFNNAFLGCISVASASQLDFTSYETIQYSNGTTELFPVHHILGIHFDLYNLDSIMASIIEDNMDIQTKSIEIVIVERTGLLISTSFGALTQNAAKQRIHISNTTSVFASAAKELENRQILIPPSVSSVNDFSSLIDVNASTTKFMIGENKITIHYIKEDGLDWIMIVSTQEYGFIKTVFTSSPVLLSISIILIVFGTVIMIVVTQVITRSIWNISREMYKLSKLEIEDIRKRKMLKTVYELKILQTSMYTVKNGLHSFMKYIPRDIVKDVVRTGGNARLGMQHAHTTIMFTDVVDFTNFSENTNSSILVKVMSEYFNIITESVELNGGIIDKFIGDGTMSLFSNPLRILSDHAFRACQATLTCLIKIEQMKSKCQREGWPIIKIRCGINTGMALMGNVGSHNRFNYTALGDSVNTAGRLEPLNKRYETVILIGQNTYEQVKDRFVCYFVDSVRLKGKSEAIEVYTIECEWSEANHQQKLIHDMLVQVKESFYKKDFKSMLEHVESALRIANQNMSNPSMQLAEDLNNGTLFSSNGGGGVNNQSPSAESAGFLTSTKFIYDLKRRAEYLKSLTDKQNSTTVTQDVTLPHQASFRDASETDYALTLTEK</sequence>
<keyword evidence="2" id="KW-0472">Membrane</keyword>
<keyword evidence="2" id="KW-0812">Transmembrane</keyword>
<protein>
    <recommendedName>
        <fullName evidence="3">Guanylate cyclase domain-containing protein</fullName>
    </recommendedName>
</protein>
<feature type="compositionally biased region" description="Low complexity" evidence="1">
    <location>
        <begin position="166"/>
        <end position="184"/>
    </location>
</feature>
<evidence type="ECO:0000256" key="1">
    <source>
        <dbReference type="SAM" id="MobiDB-lite"/>
    </source>
</evidence>
<feature type="region of interest" description="Disordered" evidence="1">
    <location>
        <begin position="547"/>
        <end position="586"/>
    </location>
</feature>
<feature type="compositionally biased region" description="Polar residues" evidence="1">
    <location>
        <begin position="718"/>
        <end position="733"/>
    </location>
</feature>
<feature type="compositionally biased region" description="Basic and acidic residues" evidence="1">
    <location>
        <begin position="547"/>
        <end position="556"/>
    </location>
</feature>